<dbReference type="GO" id="GO:0005829">
    <property type="term" value="C:cytosol"/>
    <property type="evidence" value="ECO:0007669"/>
    <property type="project" value="TreeGrafter"/>
</dbReference>
<dbReference type="HOGENOM" id="CLU_151801_2_0_2"/>
<dbReference type="RefSeq" id="WP_012066132.1">
    <property type="nucleotide sequence ID" value="NC_009634.1"/>
</dbReference>
<dbReference type="KEGG" id="mvn:Mevan_1320"/>
<evidence type="ECO:0000313" key="2">
    <source>
        <dbReference type="Proteomes" id="UP000001107"/>
    </source>
</evidence>
<dbReference type="PANTHER" id="PTHR34874:SF1">
    <property type="entry name" value="PROTEIN YCHN"/>
    <property type="match status" value="1"/>
</dbReference>
<organism evidence="1 2">
    <name type="scientific">Methanococcus vannielii (strain ATCC 35089 / DSM 1224 / JCM 13029 / OCM 148 / SB)</name>
    <dbReference type="NCBI Taxonomy" id="406327"/>
    <lineage>
        <taxon>Archaea</taxon>
        <taxon>Methanobacteriati</taxon>
        <taxon>Methanobacteriota</taxon>
        <taxon>Methanomada group</taxon>
        <taxon>Methanococci</taxon>
        <taxon>Methanococcales</taxon>
        <taxon>Methanococcaceae</taxon>
        <taxon>Methanococcus</taxon>
    </lineage>
</organism>
<dbReference type="GeneID" id="5324767"/>
<proteinExistence type="predicted"/>
<dbReference type="AlphaFoldDB" id="A6URU5"/>
<evidence type="ECO:0000313" key="1">
    <source>
        <dbReference type="EMBL" id="ABR55217.1"/>
    </source>
</evidence>
<dbReference type="SUPFAM" id="SSF75169">
    <property type="entry name" value="DsrEFH-like"/>
    <property type="match status" value="1"/>
</dbReference>
<keyword evidence="2" id="KW-1185">Reference proteome</keyword>
<dbReference type="EMBL" id="CP000742">
    <property type="protein sequence ID" value="ABR55217.1"/>
    <property type="molecule type" value="Genomic_DNA"/>
</dbReference>
<dbReference type="OrthoDB" id="216309at2157"/>
<dbReference type="Pfam" id="PF02635">
    <property type="entry name" value="DsrE"/>
    <property type="match status" value="1"/>
</dbReference>
<gene>
    <name evidence="1" type="ordered locus">Mevan_1320</name>
</gene>
<protein>
    <submittedName>
        <fullName evidence="1">DsrE family protein</fullName>
    </submittedName>
</protein>
<dbReference type="Gene3D" id="3.40.1260.10">
    <property type="entry name" value="DsrEFH-like"/>
    <property type="match status" value="1"/>
</dbReference>
<accession>A6URU5</accession>
<dbReference type="eggNOG" id="arCOG02068">
    <property type="taxonomic scope" value="Archaea"/>
</dbReference>
<name>A6URU5_METVS</name>
<dbReference type="InterPro" id="IPR003787">
    <property type="entry name" value="Sulphur_relay_DsrE/F-like"/>
</dbReference>
<dbReference type="InterPro" id="IPR027396">
    <property type="entry name" value="DsrEFH-like"/>
</dbReference>
<dbReference type="STRING" id="406327.Mevan_1320"/>
<reference evidence="1" key="1">
    <citation type="submission" date="2007-06" db="EMBL/GenBank/DDBJ databases">
        <title>Complete sequence of Methanococcus vannielii SB.</title>
        <authorList>
            <consortium name="US DOE Joint Genome Institute"/>
            <person name="Copeland A."/>
            <person name="Lucas S."/>
            <person name="Lapidus A."/>
            <person name="Barry K."/>
            <person name="Glavina del Rio T."/>
            <person name="Dalin E."/>
            <person name="Tice H."/>
            <person name="Pitluck S."/>
            <person name="Chain P."/>
            <person name="Malfatti S."/>
            <person name="Shin M."/>
            <person name="Vergez L."/>
            <person name="Schmutz J."/>
            <person name="Larimer F."/>
            <person name="Land M."/>
            <person name="Hauser L."/>
            <person name="Kyrpides N."/>
            <person name="Anderson I."/>
            <person name="Sieprawska-Lupa M."/>
            <person name="Whitman W.B."/>
            <person name="Richardson P."/>
        </authorList>
    </citation>
    <scope>NUCLEOTIDE SEQUENCE [LARGE SCALE GENOMIC DNA]</scope>
    <source>
        <strain evidence="1">SB</strain>
    </source>
</reference>
<dbReference type="PANTHER" id="PTHR34874">
    <property type="entry name" value="PROTEIN YCHN"/>
    <property type="match status" value="1"/>
</dbReference>
<sequence length="114" mass="12467">MKFTIVIKDAPYGKERAFSALRFALTALLEGTDVNIFLLEDGIFVAKRGQNPLNVPNYLELLENVIEAGAVVKACGPCGKARGILEEDLVSGVKFGTMNDLTAFVRESDRNITF</sequence>
<dbReference type="Proteomes" id="UP000001107">
    <property type="component" value="Chromosome"/>
</dbReference>